<evidence type="ECO:0000313" key="2">
    <source>
        <dbReference type="EMBL" id="RRT38541.1"/>
    </source>
</evidence>
<dbReference type="Proteomes" id="UP000287651">
    <property type="component" value="Unassembled WGS sequence"/>
</dbReference>
<proteinExistence type="predicted"/>
<evidence type="ECO:0000256" key="1">
    <source>
        <dbReference type="SAM" id="MobiDB-lite"/>
    </source>
</evidence>
<comment type="caution">
    <text evidence="2">The sequence shown here is derived from an EMBL/GenBank/DDBJ whole genome shotgun (WGS) entry which is preliminary data.</text>
</comment>
<dbReference type="AlphaFoldDB" id="A0A426XGC4"/>
<feature type="compositionally biased region" description="Basic residues" evidence="1">
    <location>
        <begin position="27"/>
        <end position="38"/>
    </location>
</feature>
<accession>A0A426XGC4</accession>
<evidence type="ECO:0000313" key="3">
    <source>
        <dbReference type="Proteomes" id="UP000287651"/>
    </source>
</evidence>
<reference evidence="2 3" key="1">
    <citation type="journal article" date="2014" name="Agronomy (Basel)">
        <title>A Draft Genome Sequence for Ensete ventricosum, the Drought-Tolerant Tree Against Hunger.</title>
        <authorList>
            <person name="Harrison J."/>
            <person name="Moore K.A."/>
            <person name="Paszkiewicz K."/>
            <person name="Jones T."/>
            <person name="Grant M."/>
            <person name="Ambacheew D."/>
            <person name="Muzemil S."/>
            <person name="Studholme D.J."/>
        </authorList>
    </citation>
    <scope>NUCLEOTIDE SEQUENCE [LARGE SCALE GENOMIC DNA]</scope>
</reference>
<gene>
    <name evidence="2" type="ORF">B296_00051576</name>
</gene>
<name>A0A426XGC4_ENSVE</name>
<organism evidence="2 3">
    <name type="scientific">Ensete ventricosum</name>
    <name type="common">Abyssinian banana</name>
    <name type="synonym">Musa ensete</name>
    <dbReference type="NCBI Taxonomy" id="4639"/>
    <lineage>
        <taxon>Eukaryota</taxon>
        <taxon>Viridiplantae</taxon>
        <taxon>Streptophyta</taxon>
        <taxon>Embryophyta</taxon>
        <taxon>Tracheophyta</taxon>
        <taxon>Spermatophyta</taxon>
        <taxon>Magnoliopsida</taxon>
        <taxon>Liliopsida</taxon>
        <taxon>Zingiberales</taxon>
        <taxon>Musaceae</taxon>
        <taxon>Ensete</taxon>
    </lineage>
</organism>
<feature type="region of interest" description="Disordered" evidence="1">
    <location>
        <begin position="70"/>
        <end position="89"/>
    </location>
</feature>
<protein>
    <submittedName>
        <fullName evidence="2">Uncharacterized protein</fullName>
    </submittedName>
</protein>
<sequence length="89" mass="9678">MKKGVAIRRARVEQSRGEVWSGQQGPMRKRKLGSSNKGRKVRISAASVEEGAVVVDAGVAATRATTRATSRRHQQCGEEEGAIKMTAKW</sequence>
<dbReference type="EMBL" id="AMZH03021108">
    <property type="protein sequence ID" value="RRT38541.1"/>
    <property type="molecule type" value="Genomic_DNA"/>
</dbReference>
<feature type="region of interest" description="Disordered" evidence="1">
    <location>
        <begin position="1"/>
        <end position="38"/>
    </location>
</feature>